<dbReference type="EMBL" id="BMAT01011385">
    <property type="protein sequence ID" value="GFR71740.1"/>
    <property type="molecule type" value="Genomic_DNA"/>
</dbReference>
<dbReference type="Proteomes" id="UP000762676">
    <property type="component" value="Unassembled WGS sequence"/>
</dbReference>
<feature type="compositionally biased region" description="Basic and acidic residues" evidence="1">
    <location>
        <begin position="75"/>
        <end position="88"/>
    </location>
</feature>
<evidence type="ECO:0000313" key="2">
    <source>
        <dbReference type="EMBL" id="GFR71740.1"/>
    </source>
</evidence>
<comment type="caution">
    <text evidence="2">The sequence shown here is derived from an EMBL/GenBank/DDBJ whole genome shotgun (WGS) entry which is preliminary data.</text>
</comment>
<sequence>MKTASSEERKGLQEIWQHLKARHSALSRVRQEETQPKEEGLGTFSPRPILNRKTALPATQVQHPGRKSRRPPSYSEKDIIHVANERFL</sequence>
<proteinExistence type="predicted"/>
<protein>
    <recommendedName>
        <fullName evidence="4">Nuclear protein MDM1</fullName>
    </recommendedName>
</protein>
<dbReference type="AlphaFoldDB" id="A0AAV4FG66"/>
<accession>A0AAV4FG66</accession>
<feature type="region of interest" description="Disordered" evidence="1">
    <location>
        <begin position="26"/>
        <end position="88"/>
    </location>
</feature>
<organism evidence="2 3">
    <name type="scientific">Elysia marginata</name>
    <dbReference type="NCBI Taxonomy" id="1093978"/>
    <lineage>
        <taxon>Eukaryota</taxon>
        <taxon>Metazoa</taxon>
        <taxon>Spiralia</taxon>
        <taxon>Lophotrochozoa</taxon>
        <taxon>Mollusca</taxon>
        <taxon>Gastropoda</taxon>
        <taxon>Heterobranchia</taxon>
        <taxon>Euthyneura</taxon>
        <taxon>Panpulmonata</taxon>
        <taxon>Sacoglossa</taxon>
        <taxon>Placobranchoidea</taxon>
        <taxon>Plakobranchidae</taxon>
        <taxon>Elysia</taxon>
    </lineage>
</organism>
<reference evidence="2 3" key="1">
    <citation type="journal article" date="2021" name="Elife">
        <title>Chloroplast acquisition without the gene transfer in kleptoplastic sea slugs, Plakobranchus ocellatus.</title>
        <authorList>
            <person name="Maeda T."/>
            <person name="Takahashi S."/>
            <person name="Yoshida T."/>
            <person name="Shimamura S."/>
            <person name="Takaki Y."/>
            <person name="Nagai Y."/>
            <person name="Toyoda A."/>
            <person name="Suzuki Y."/>
            <person name="Arimoto A."/>
            <person name="Ishii H."/>
            <person name="Satoh N."/>
            <person name="Nishiyama T."/>
            <person name="Hasebe M."/>
            <person name="Maruyama T."/>
            <person name="Minagawa J."/>
            <person name="Obokata J."/>
            <person name="Shigenobu S."/>
        </authorList>
    </citation>
    <scope>NUCLEOTIDE SEQUENCE [LARGE SCALE GENOMIC DNA]</scope>
</reference>
<evidence type="ECO:0000256" key="1">
    <source>
        <dbReference type="SAM" id="MobiDB-lite"/>
    </source>
</evidence>
<name>A0AAV4FG66_9GAST</name>
<evidence type="ECO:0000313" key="3">
    <source>
        <dbReference type="Proteomes" id="UP000762676"/>
    </source>
</evidence>
<gene>
    <name evidence="2" type="ORF">ElyMa_005687300</name>
</gene>
<keyword evidence="3" id="KW-1185">Reference proteome</keyword>
<evidence type="ECO:0008006" key="4">
    <source>
        <dbReference type="Google" id="ProtNLM"/>
    </source>
</evidence>
<feature type="compositionally biased region" description="Basic and acidic residues" evidence="1">
    <location>
        <begin position="29"/>
        <end position="40"/>
    </location>
</feature>